<dbReference type="InterPro" id="IPR036278">
    <property type="entry name" value="Sialidase_sf"/>
</dbReference>
<proteinExistence type="predicted"/>
<evidence type="ECO:0000259" key="4">
    <source>
        <dbReference type="Pfam" id="PF14870"/>
    </source>
</evidence>
<evidence type="ECO:0000256" key="1">
    <source>
        <dbReference type="ARBA" id="ARBA00022531"/>
    </source>
</evidence>
<dbReference type="PANTHER" id="PTHR47199">
    <property type="entry name" value="PHOTOSYSTEM II STABILITY/ASSEMBLY FACTOR HCF136, CHLOROPLASTIC"/>
    <property type="match status" value="1"/>
</dbReference>
<accession>A0ABP9BQ88</accession>
<dbReference type="EMBL" id="BAABIQ010000038">
    <property type="protein sequence ID" value="GAA4797573.1"/>
    <property type="molecule type" value="Genomic_DNA"/>
</dbReference>
<evidence type="ECO:0000256" key="2">
    <source>
        <dbReference type="ARBA" id="ARBA00023276"/>
    </source>
</evidence>
<feature type="domain" description="Photosynthesis system II assembly factor Ycf48/Hcf136-like" evidence="4">
    <location>
        <begin position="39"/>
        <end position="334"/>
    </location>
</feature>
<dbReference type="Proteomes" id="UP001501411">
    <property type="component" value="Unassembled WGS sequence"/>
</dbReference>
<dbReference type="SUPFAM" id="SSF50939">
    <property type="entry name" value="Sialidases"/>
    <property type="match status" value="1"/>
</dbReference>
<protein>
    <submittedName>
        <fullName evidence="5">YCF48-related protein</fullName>
    </submittedName>
</protein>
<reference evidence="6" key="1">
    <citation type="journal article" date="2019" name="Int. J. Syst. Evol. Microbiol.">
        <title>The Global Catalogue of Microorganisms (GCM) 10K type strain sequencing project: providing services to taxonomists for standard genome sequencing and annotation.</title>
        <authorList>
            <consortium name="The Broad Institute Genomics Platform"/>
            <consortium name="The Broad Institute Genome Sequencing Center for Infectious Disease"/>
            <person name="Wu L."/>
            <person name="Ma J."/>
        </authorList>
    </citation>
    <scope>NUCLEOTIDE SEQUENCE [LARGE SCALE GENOMIC DNA]</scope>
    <source>
        <strain evidence="6">JCM 18200</strain>
    </source>
</reference>
<dbReference type="Pfam" id="PF14870">
    <property type="entry name" value="PSII_BNR"/>
    <property type="match status" value="1"/>
</dbReference>
<dbReference type="PANTHER" id="PTHR47199:SF2">
    <property type="entry name" value="PHOTOSYSTEM II STABILITY_ASSEMBLY FACTOR HCF136, CHLOROPLASTIC"/>
    <property type="match status" value="1"/>
</dbReference>
<keyword evidence="1" id="KW-0602">Photosynthesis</keyword>
<keyword evidence="3" id="KW-0732">Signal</keyword>
<organism evidence="5 6">
    <name type="scientific">Olivibacter ginsenosidimutans</name>
    <dbReference type="NCBI Taxonomy" id="1176537"/>
    <lineage>
        <taxon>Bacteria</taxon>
        <taxon>Pseudomonadati</taxon>
        <taxon>Bacteroidota</taxon>
        <taxon>Sphingobacteriia</taxon>
        <taxon>Sphingobacteriales</taxon>
        <taxon>Sphingobacteriaceae</taxon>
        <taxon>Olivibacter</taxon>
    </lineage>
</organism>
<evidence type="ECO:0000313" key="5">
    <source>
        <dbReference type="EMBL" id="GAA4797573.1"/>
    </source>
</evidence>
<keyword evidence="2" id="KW-0604">Photosystem II</keyword>
<dbReference type="RefSeq" id="WP_345232392.1">
    <property type="nucleotide sequence ID" value="NZ_BAABIQ010000038.1"/>
</dbReference>
<gene>
    <name evidence="5" type="ORF">GCM10023231_27690</name>
</gene>
<feature type="signal peptide" evidence="3">
    <location>
        <begin position="1"/>
        <end position="20"/>
    </location>
</feature>
<dbReference type="Gene3D" id="2.130.10.10">
    <property type="entry name" value="YVTN repeat-like/Quinoprotein amine dehydrogenase"/>
    <property type="match status" value="2"/>
</dbReference>
<keyword evidence="6" id="KW-1185">Reference proteome</keyword>
<name>A0ABP9BQ88_9SPHI</name>
<comment type="caution">
    <text evidence="5">The sequence shown here is derived from an EMBL/GenBank/DDBJ whole genome shotgun (WGS) entry which is preliminary data.</text>
</comment>
<dbReference type="InterPro" id="IPR028203">
    <property type="entry name" value="PSII_CF48-like_dom"/>
</dbReference>
<feature type="chain" id="PRO_5047087485" evidence="3">
    <location>
        <begin position="21"/>
        <end position="340"/>
    </location>
</feature>
<sequence>MKRYFILYLSVFVLGFSVEAQTFQLAKVQEGKAVSFRGMAIPNDSVVWISGSAGTIAKTIDGGKNWQWLTAKGYEGLDFRSIVAFSDKKAIVVNAGKPAVILLTEDGGDSWQKVYSYDVEGAFYDGIGFWDEQKGIVFGDPIAGKLQVLSTEDGGKSWNNISDEANVEMKAGEAGFAASGTSIVTKDNGLVWIGTGGSQARLLFSYNYGKSWTSYQVPIEQGESSQGVFSIAINHQNQLIAVGGDYQNFKNNNNVIQLSSNGMTWAAPKSRLSGYKSCVRYINDTCVVATGTSGTDISMDGGQTWKSLSEQAFNVIAVSETGKLIFLAGEKGTIYQLTRD</sequence>
<evidence type="ECO:0000256" key="3">
    <source>
        <dbReference type="SAM" id="SignalP"/>
    </source>
</evidence>
<dbReference type="InterPro" id="IPR015943">
    <property type="entry name" value="WD40/YVTN_repeat-like_dom_sf"/>
</dbReference>
<evidence type="ECO:0000313" key="6">
    <source>
        <dbReference type="Proteomes" id="UP001501411"/>
    </source>
</evidence>